<name>A0A6A7CAT1_9PEZI</name>
<comment type="similarity">
    <text evidence="1">Belongs to the 5-formyltetrahydrofolate cyclo-ligase family.</text>
</comment>
<keyword evidence="7" id="KW-0436">Ligase</keyword>
<accession>A0A6A7CAT1</accession>
<evidence type="ECO:0000256" key="1">
    <source>
        <dbReference type="ARBA" id="ARBA00010638"/>
    </source>
</evidence>
<dbReference type="PANTHER" id="PTHR23407:SF1">
    <property type="entry name" value="5-FORMYLTETRAHYDROFOLATE CYCLO-LIGASE"/>
    <property type="match status" value="1"/>
</dbReference>
<keyword evidence="2 6" id="KW-0547">Nucleotide-binding</keyword>
<reference evidence="7" key="1">
    <citation type="journal article" date="2020" name="Stud. Mycol.">
        <title>101 Dothideomycetes genomes: a test case for predicting lifestyles and emergence of pathogens.</title>
        <authorList>
            <person name="Haridas S."/>
            <person name="Albert R."/>
            <person name="Binder M."/>
            <person name="Bloem J."/>
            <person name="Labutti K."/>
            <person name="Salamov A."/>
            <person name="Andreopoulos B."/>
            <person name="Baker S."/>
            <person name="Barry K."/>
            <person name="Bills G."/>
            <person name="Bluhm B."/>
            <person name="Cannon C."/>
            <person name="Castanera R."/>
            <person name="Culley D."/>
            <person name="Daum C."/>
            <person name="Ezra D."/>
            <person name="Gonzalez J."/>
            <person name="Henrissat B."/>
            <person name="Kuo A."/>
            <person name="Liang C."/>
            <person name="Lipzen A."/>
            <person name="Lutzoni F."/>
            <person name="Magnuson J."/>
            <person name="Mondo S."/>
            <person name="Nolan M."/>
            <person name="Ohm R."/>
            <person name="Pangilinan J."/>
            <person name="Park H.-J."/>
            <person name="Ramirez L."/>
            <person name="Alfaro M."/>
            <person name="Sun H."/>
            <person name="Tritt A."/>
            <person name="Yoshinaga Y."/>
            <person name="Zwiers L.-H."/>
            <person name="Turgeon B."/>
            <person name="Goodwin S."/>
            <person name="Spatafora J."/>
            <person name="Crous P."/>
            <person name="Grigoriev I."/>
        </authorList>
    </citation>
    <scope>NUCLEOTIDE SEQUENCE</scope>
    <source>
        <strain evidence="7">CBS 480.64</strain>
    </source>
</reference>
<comment type="catalytic activity">
    <reaction evidence="4">
        <text>(6S)-5-formyl-5,6,7,8-tetrahydrofolate + ATP = (6R)-5,10-methenyltetrahydrofolate + ADP + phosphate</text>
        <dbReference type="Rhea" id="RHEA:10488"/>
        <dbReference type="ChEBI" id="CHEBI:30616"/>
        <dbReference type="ChEBI" id="CHEBI:43474"/>
        <dbReference type="ChEBI" id="CHEBI:57455"/>
        <dbReference type="ChEBI" id="CHEBI:57457"/>
        <dbReference type="ChEBI" id="CHEBI:456216"/>
        <dbReference type="EC" id="6.3.3.2"/>
    </reaction>
</comment>
<sequence>MSVEANGAKKALRMLIKQNIAKLDEKHIQSQSQIAQEVVISLAQYRRAKRIGVYLSMSTSEARTDLCLRHALNSGKEVFVPYIHAMTPSTTTGKTRKGMAMLRLNSIEEYEQLKRDSWGIPSLATDSVSERENALGGTGIEREPGEGSNGGLDVIIVPGVAFSPDGCRMGHGRGFYDRFLTHMCGDRKLPKPYLLGLCLTEQILPIGQMVMQPWDWKVDAVAVGDGRLLTV</sequence>
<keyword evidence="8" id="KW-1185">Reference proteome</keyword>
<dbReference type="GO" id="GO:0005739">
    <property type="term" value="C:mitochondrion"/>
    <property type="evidence" value="ECO:0007669"/>
    <property type="project" value="TreeGrafter"/>
</dbReference>
<gene>
    <name evidence="7" type="ORF">K470DRAFT_297518</name>
</gene>
<feature type="binding site" evidence="6">
    <location>
        <position position="61"/>
    </location>
    <ligand>
        <name>substrate</name>
    </ligand>
</feature>
<dbReference type="OrthoDB" id="2015992at2759"/>
<dbReference type="Pfam" id="PF01812">
    <property type="entry name" value="5-FTHF_cyc-lig"/>
    <property type="match status" value="1"/>
</dbReference>
<dbReference type="Proteomes" id="UP000799421">
    <property type="component" value="Unassembled WGS sequence"/>
</dbReference>
<dbReference type="GO" id="GO:0009396">
    <property type="term" value="P:folic acid-containing compound biosynthetic process"/>
    <property type="evidence" value="ECO:0007669"/>
    <property type="project" value="TreeGrafter"/>
</dbReference>
<evidence type="ECO:0000313" key="8">
    <source>
        <dbReference type="Proteomes" id="UP000799421"/>
    </source>
</evidence>
<keyword evidence="3 6" id="KW-0067">ATP-binding</keyword>
<dbReference type="PIRSF" id="PIRSF006806">
    <property type="entry name" value="FTHF_cligase"/>
    <property type="match status" value="1"/>
</dbReference>
<dbReference type="InterPro" id="IPR037171">
    <property type="entry name" value="NagB/RpiA_transferase-like"/>
</dbReference>
<protein>
    <recommendedName>
        <fullName evidence="5">5-formyltetrahydrofolate cyclo-ligase</fullName>
        <ecNumber evidence="5">6.3.3.2</ecNumber>
    </recommendedName>
</protein>
<dbReference type="PANTHER" id="PTHR23407">
    <property type="entry name" value="ATPASE INHIBITOR/5-FORMYLTETRAHYDROFOLATE CYCLO-LIGASE"/>
    <property type="match status" value="1"/>
</dbReference>
<evidence type="ECO:0000256" key="4">
    <source>
        <dbReference type="ARBA" id="ARBA00036539"/>
    </source>
</evidence>
<feature type="binding site" evidence="6">
    <location>
        <begin position="168"/>
        <end position="176"/>
    </location>
    <ligand>
        <name>ATP</name>
        <dbReference type="ChEBI" id="CHEBI:30616"/>
    </ligand>
</feature>
<dbReference type="SUPFAM" id="SSF100950">
    <property type="entry name" value="NagB/RpiA/CoA transferase-like"/>
    <property type="match status" value="1"/>
</dbReference>
<evidence type="ECO:0000256" key="2">
    <source>
        <dbReference type="ARBA" id="ARBA00022741"/>
    </source>
</evidence>
<feature type="binding site" evidence="6">
    <location>
        <begin position="9"/>
        <end position="13"/>
    </location>
    <ligand>
        <name>ATP</name>
        <dbReference type="ChEBI" id="CHEBI:30616"/>
    </ligand>
</feature>
<proteinExistence type="inferred from homology"/>
<dbReference type="GO" id="GO:0030272">
    <property type="term" value="F:5-formyltetrahydrofolate cyclo-ligase activity"/>
    <property type="evidence" value="ECO:0007669"/>
    <property type="project" value="UniProtKB-EC"/>
</dbReference>
<evidence type="ECO:0000256" key="6">
    <source>
        <dbReference type="PIRSR" id="PIRSR006806-1"/>
    </source>
</evidence>
<dbReference type="InterPro" id="IPR024185">
    <property type="entry name" value="FTHF_cligase-like_sf"/>
</dbReference>
<dbReference type="GO" id="GO:0035999">
    <property type="term" value="P:tetrahydrofolate interconversion"/>
    <property type="evidence" value="ECO:0007669"/>
    <property type="project" value="TreeGrafter"/>
</dbReference>
<dbReference type="Gene3D" id="3.40.50.10420">
    <property type="entry name" value="NagB/RpiA/CoA transferase-like"/>
    <property type="match status" value="1"/>
</dbReference>
<dbReference type="EC" id="6.3.3.2" evidence="5"/>
<dbReference type="EMBL" id="MU005957">
    <property type="protein sequence ID" value="KAF2864533.1"/>
    <property type="molecule type" value="Genomic_DNA"/>
</dbReference>
<dbReference type="AlphaFoldDB" id="A0A6A7CAT1"/>
<evidence type="ECO:0000256" key="3">
    <source>
        <dbReference type="ARBA" id="ARBA00022840"/>
    </source>
</evidence>
<organism evidence="7 8">
    <name type="scientific">Piedraia hortae CBS 480.64</name>
    <dbReference type="NCBI Taxonomy" id="1314780"/>
    <lineage>
        <taxon>Eukaryota</taxon>
        <taxon>Fungi</taxon>
        <taxon>Dikarya</taxon>
        <taxon>Ascomycota</taxon>
        <taxon>Pezizomycotina</taxon>
        <taxon>Dothideomycetes</taxon>
        <taxon>Dothideomycetidae</taxon>
        <taxon>Capnodiales</taxon>
        <taxon>Piedraiaceae</taxon>
        <taxon>Piedraia</taxon>
    </lineage>
</organism>
<evidence type="ECO:0000256" key="5">
    <source>
        <dbReference type="ARBA" id="ARBA00038966"/>
    </source>
</evidence>
<feature type="binding site" evidence="6">
    <location>
        <position position="55"/>
    </location>
    <ligand>
        <name>substrate</name>
    </ligand>
</feature>
<dbReference type="InterPro" id="IPR002698">
    <property type="entry name" value="FTHF_cligase"/>
</dbReference>
<evidence type="ECO:0000313" key="7">
    <source>
        <dbReference type="EMBL" id="KAF2864533.1"/>
    </source>
</evidence>
<dbReference type="GO" id="GO:0005524">
    <property type="term" value="F:ATP binding"/>
    <property type="evidence" value="ECO:0007669"/>
    <property type="project" value="UniProtKB-KW"/>
</dbReference>